<evidence type="ECO:0000256" key="3">
    <source>
        <dbReference type="ARBA" id="ARBA00023157"/>
    </source>
</evidence>
<keyword evidence="3" id="KW-1015">Disulfide bond</keyword>
<organism evidence="6 7">
    <name type="scientific">Danionella cerebrum</name>
    <dbReference type="NCBI Taxonomy" id="2873325"/>
    <lineage>
        <taxon>Eukaryota</taxon>
        <taxon>Metazoa</taxon>
        <taxon>Chordata</taxon>
        <taxon>Craniata</taxon>
        <taxon>Vertebrata</taxon>
        <taxon>Euteleostomi</taxon>
        <taxon>Actinopterygii</taxon>
        <taxon>Neopterygii</taxon>
        <taxon>Teleostei</taxon>
        <taxon>Ostariophysi</taxon>
        <taxon>Cypriniformes</taxon>
        <taxon>Danionidae</taxon>
        <taxon>Danioninae</taxon>
        <taxon>Danionella</taxon>
    </lineage>
</organism>
<dbReference type="PANTHER" id="PTHR11387">
    <property type="entry name" value="CYTOCHROME C OXIDASE SUBUNIT 6B"/>
    <property type="match status" value="1"/>
</dbReference>
<dbReference type="Pfam" id="PF02297">
    <property type="entry name" value="COX6B"/>
    <property type="match status" value="1"/>
</dbReference>
<dbReference type="GO" id="GO:0005739">
    <property type="term" value="C:mitochondrion"/>
    <property type="evidence" value="ECO:0007669"/>
    <property type="project" value="UniProtKB-SubCell"/>
</dbReference>
<evidence type="ECO:0000256" key="2">
    <source>
        <dbReference type="ARBA" id="ARBA00023128"/>
    </source>
</evidence>
<evidence type="ECO:0000313" key="6">
    <source>
        <dbReference type="EMBL" id="TRY92901.1"/>
    </source>
</evidence>
<gene>
    <name evidence="6" type="ORF">DNTS_005714</name>
</gene>
<dbReference type="AlphaFoldDB" id="A0A553QSF1"/>
<comment type="caution">
    <text evidence="6">The sequence shown here is derived from an EMBL/GenBank/DDBJ whole genome shotgun (WGS) entry which is preliminary data.</text>
</comment>
<name>A0A553QSF1_9TELE</name>
<evidence type="ECO:0000256" key="5">
    <source>
        <dbReference type="ARBA" id="ARBA00042114"/>
    </source>
</evidence>
<comment type="subcellular location">
    <subcellularLocation>
        <location evidence="1">Mitochondrion</location>
    </subcellularLocation>
</comment>
<dbReference type="STRING" id="623744.A0A553QSF1"/>
<dbReference type="EMBL" id="SRMA01025591">
    <property type="protein sequence ID" value="TRY92901.1"/>
    <property type="molecule type" value="Genomic_DNA"/>
</dbReference>
<accession>A0A553QSF1</accession>
<dbReference type="OrthoDB" id="1107506at2759"/>
<evidence type="ECO:0000313" key="7">
    <source>
        <dbReference type="Proteomes" id="UP000316079"/>
    </source>
</evidence>
<dbReference type="FunFam" id="1.10.10.140:FF:000001">
    <property type="entry name" value="Cytochrome c oxidase subunit 6B1"/>
    <property type="match status" value="1"/>
</dbReference>
<dbReference type="Gene3D" id="1.10.10.140">
    <property type="entry name" value="Cytochrome c oxidase, subunit VIb"/>
    <property type="match status" value="1"/>
</dbReference>
<dbReference type="InterPro" id="IPR048280">
    <property type="entry name" value="COX6B-like"/>
</dbReference>
<proteinExistence type="predicted"/>
<keyword evidence="2" id="KW-0496">Mitochondrion</keyword>
<dbReference type="SUPFAM" id="SSF47694">
    <property type="entry name" value="Cytochrome c oxidase subunit h"/>
    <property type="match status" value="1"/>
</dbReference>
<sequence>MKKFKEINTVENKTGRGRAHVIMAEDIKEKLANYKTAPFDARFPNQNQTKNCWQNYLDYHRCQKSLDAKGIDKTPCDWYLRVYKSLCPISWVSGEMGRSESKRNVSRQDLKLYSLQSTASKETKWFPDVSCRI</sequence>
<reference evidence="6 7" key="1">
    <citation type="journal article" date="2019" name="Sci. Data">
        <title>Hybrid genome assembly and annotation of Danionella translucida.</title>
        <authorList>
            <person name="Kadobianskyi M."/>
            <person name="Schulze L."/>
            <person name="Schuelke M."/>
            <person name="Judkewitz B."/>
        </authorList>
    </citation>
    <scope>NUCLEOTIDE SEQUENCE [LARGE SCALE GENOMIC DNA]</scope>
    <source>
        <strain evidence="6 7">Bolton</strain>
    </source>
</reference>
<dbReference type="GO" id="GO:0045277">
    <property type="term" value="C:respiratory chain complex IV"/>
    <property type="evidence" value="ECO:0007669"/>
    <property type="project" value="InterPro"/>
</dbReference>
<evidence type="ECO:0000256" key="1">
    <source>
        <dbReference type="ARBA" id="ARBA00004173"/>
    </source>
</evidence>
<evidence type="ECO:0000256" key="4">
    <source>
        <dbReference type="ARBA" id="ARBA00040060"/>
    </source>
</evidence>
<dbReference type="Proteomes" id="UP000316079">
    <property type="component" value="Unassembled WGS sequence"/>
</dbReference>
<keyword evidence="7" id="KW-1185">Reference proteome</keyword>
<dbReference type="CDD" id="cd00926">
    <property type="entry name" value="Cyt_c_Oxidase_VIb"/>
    <property type="match status" value="1"/>
</dbReference>
<dbReference type="InterPro" id="IPR036549">
    <property type="entry name" value="CX6/COA6-like_sf"/>
</dbReference>
<protein>
    <recommendedName>
        <fullName evidence="4">Cytochrome c oxidase subunit 6B1</fullName>
    </recommendedName>
    <alternativeName>
        <fullName evidence="5">Cytochrome c oxidase subunit VIb isoform 1</fullName>
    </alternativeName>
</protein>
<dbReference type="InterPro" id="IPR003213">
    <property type="entry name" value="Cyt_c_oxidase_su6B"/>
</dbReference>